<dbReference type="Gene3D" id="3.40.50.720">
    <property type="entry name" value="NAD(P)-binding Rossmann-like Domain"/>
    <property type="match status" value="1"/>
</dbReference>
<name>A0A1L7WVK0_9HELO</name>
<evidence type="ECO:0000313" key="5">
    <source>
        <dbReference type="Proteomes" id="UP000184330"/>
    </source>
</evidence>
<dbReference type="CDD" id="cd08249">
    <property type="entry name" value="enoyl_reductase_like"/>
    <property type="match status" value="1"/>
</dbReference>
<keyword evidence="5" id="KW-1185">Reference proteome</keyword>
<reference evidence="4 5" key="1">
    <citation type="submission" date="2016-03" db="EMBL/GenBank/DDBJ databases">
        <authorList>
            <person name="Ploux O."/>
        </authorList>
    </citation>
    <scope>NUCLEOTIDE SEQUENCE [LARGE SCALE GENOMIC DNA]</scope>
    <source>
        <strain evidence="4 5">UAMH 11012</strain>
    </source>
</reference>
<dbReference type="InterPro" id="IPR020843">
    <property type="entry name" value="ER"/>
</dbReference>
<evidence type="ECO:0000313" key="4">
    <source>
        <dbReference type="EMBL" id="CZR56773.1"/>
    </source>
</evidence>
<dbReference type="InterPro" id="IPR013154">
    <property type="entry name" value="ADH-like_N"/>
</dbReference>
<sequence length="335" mass="35647">MEPLRAVVPSPGADLRVEKYEPMAPQDGQVQVQLKATSLNPLDWKRIEKNLFIPSYPHVLGMDISGVVVNQGASTKFKNGERIMGIGTVGWSDGGSYQTHILIDEKNACKIPDNISFAEAATIPFAFATAACAIHLELGFPYSSANRAASPPVLIWGASGSVGNFAVQLAKLHGSQVIAVSSTRSLASAETIGADLVLDSSDPDVVSKIRSAAPNIEHVFDTIVSEASVANCTAAFGNHAGTLATAIKNTHENKSKGVQIKPVYSGNIQGKNMGPGAHEQGARLGEFAWDNLTQWLKDGDITPLKYETIRGLQSVNEGLGRLKNGEYKSKLVVEV</sequence>
<dbReference type="Pfam" id="PF08240">
    <property type="entry name" value="ADH_N"/>
    <property type="match status" value="1"/>
</dbReference>
<dbReference type="SUPFAM" id="SSF50129">
    <property type="entry name" value="GroES-like"/>
    <property type="match status" value="1"/>
</dbReference>
<dbReference type="Gene3D" id="3.90.180.10">
    <property type="entry name" value="Medium-chain alcohol dehydrogenases, catalytic domain"/>
    <property type="match status" value="1"/>
</dbReference>
<feature type="domain" description="Enoyl reductase (ER)" evidence="3">
    <location>
        <begin position="12"/>
        <end position="333"/>
    </location>
</feature>
<proteinExistence type="inferred from homology"/>
<gene>
    <name evidence="4" type="ORF">PAC_06662</name>
</gene>
<organism evidence="4 5">
    <name type="scientific">Phialocephala subalpina</name>
    <dbReference type="NCBI Taxonomy" id="576137"/>
    <lineage>
        <taxon>Eukaryota</taxon>
        <taxon>Fungi</taxon>
        <taxon>Dikarya</taxon>
        <taxon>Ascomycota</taxon>
        <taxon>Pezizomycotina</taxon>
        <taxon>Leotiomycetes</taxon>
        <taxon>Helotiales</taxon>
        <taxon>Mollisiaceae</taxon>
        <taxon>Phialocephala</taxon>
        <taxon>Phialocephala fortinii species complex</taxon>
    </lineage>
</organism>
<dbReference type="PANTHER" id="PTHR45348:SF2">
    <property type="entry name" value="ZINC-TYPE ALCOHOL DEHYDROGENASE-LIKE PROTEIN C2E1P3.01"/>
    <property type="match status" value="1"/>
</dbReference>
<comment type="similarity">
    <text evidence="1">Belongs to the zinc-containing alcohol dehydrogenase family.</text>
</comment>
<dbReference type="PANTHER" id="PTHR45348">
    <property type="entry name" value="HYPOTHETICAL OXIDOREDUCTASE (EUROFUNG)"/>
    <property type="match status" value="1"/>
</dbReference>
<dbReference type="Pfam" id="PF00107">
    <property type="entry name" value="ADH_zinc_N"/>
    <property type="match status" value="1"/>
</dbReference>
<dbReference type="SUPFAM" id="SSF51735">
    <property type="entry name" value="NAD(P)-binding Rossmann-fold domains"/>
    <property type="match status" value="1"/>
</dbReference>
<dbReference type="InterPro" id="IPR047122">
    <property type="entry name" value="Trans-enoyl_RdTase-like"/>
</dbReference>
<protein>
    <recommendedName>
        <fullName evidence="3">Enoyl reductase (ER) domain-containing protein</fullName>
    </recommendedName>
</protein>
<evidence type="ECO:0000259" key="3">
    <source>
        <dbReference type="SMART" id="SM00829"/>
    </source>
</evidence>
<keyword evidence="2" id="KW-0560">Oxidoreductase</keyword>
<dbReference type="InterPro" id="IPR013149">
    <property type="entry name" value="ADH-like_C"/>
</dbReference>
<dbReference type="Proteomes" id="UP000184330">
    <property type="component" value="Unassembled WGS sequence"/>
</dbReference>
<dbReference type="AlphaFoldDB" id="A0A1L7WVK0"/>
<dbReference type="SMART" id="SM00829">
    <property type="entry name" value="PKS_ER"/>
    <property type="match status" value="1"/>
</dbReference>
<dbReference type="InterPro" id="IPR011032">
    <property type="entry name" value="GroES-like_sf"/>
</dbReference>
<dbReference type="STRING" id="576137.A0A1L7WVK0"/>
<dbReference type="EMBL" id="FJOG01000008">
    <property type="protein sequence ID" value="CZR56773.1"/>
    <property type="molecule type" value="Genomic_DNA"/>
</dbReference>
<dbReference type="OrthoDB" id="3509362at2759"/>
<accession>A0A1L7WVK0</accession>
<evidence type="ECO:0000256" key="1">
    <source>
        <dbReference type="ARBA" id="ARBA00008072"/>
    </source>
</evidence>
<evidence type="ECO:0000256" key="2">
    <source>
        <dbReference type="ARBA" id="ARBA00023002"/>
    </source>
</evidence>
<dbReference type="InterPro" id="IPR036291">
    <property type="entry name" value="NAD(P)-bd_dom_sf"/>
</dbReference>
<dbReference type="GO" id="GO:0016651">
    <property type="term" value="F:oxidoreductase activity, acting on NAD(P)H"/>
    <property type="evidence" value="ECO:0007669"/>
    <property type="project" value="InterPro"/>
</dbReference>